<evidence type="ECO:0000256" key="1">
    <source>
        <dbReference type="SAM" id="MobiDB-lite"/>
    </source>
</evidence>
<proteinExistence type="predicted"/>
<keyword evidence="3" id="KW-1185">Reference proteome</keyword>
<feature type="region of interest" description="Disordered" evidence="1">
    <location>
        <begin position="57"/>
        <end position="125"/>
    </location>
</feature>
<feature type="compositionally biased region" description="Basic and acidic residues" evidence="1">
    <location>
        <begin position="63"/>
        <end position="82"/>
    </location>
</feature>
<name>A0AAV7QXJ0_PLEWA</name>
<sequence length="336" mass="36311">MLLDIQAGTVRFPYIPSQPVRSVIRRVIYDVIVAVAGLAEIVRTLLHALKISMAPKAALNSGDKSDGSKPTRTGRDKGDKGELAGVNRRPASTTGKLTGKNMSGPGKDAKISDNATTLPEIRGKGKSQSTIMSFLAGGAQGSCSVHMTLPSETNSTVPEIIPLDICIEKTLIESNEPLIKTGQGTEDLSGAPDNSIVIRRKEGVPFVEKEQPQAQPQAQRSEDLTRVGGVSAQSATSGIEERPNGATEPKRVEKITEKDLKISDWAKDSSDKFYSLTEESDDSSGEHSFSETGSSETSETGNKSSSNEPTVRQLRRHRKCTKVWLSRGSRMLDIYW</sequence>
<gene>
    <name evidence="2" type="ORF">NDU88_010489</name>
</gene>
<reference evidence="2" key="1">
    <citation type="journal article" date="2022" name="bioRxiv">
        <title>Sequencing and chromosome-scale assembly of the giantPleurodeles waltlgenome.</title>
        <authorList>
            <person name="Brown T."/>
            <person name="Elewa A."/>
            <person name="Iarovenko S."/>
            <person name="Subramanian E."/>
            <person name="Araus A.J."/>
            <person name="Petzold A."/>
            <person name="Susuki M."/>
            <person name="Suzuki K.-i.T."/>
            <person name="Hayashi T."/>
            <person name="Toyoda A."/>
            <person name="Oliveira C."/>
            <person name="Osipova E."/>
            <person name="Leigh N.D."/>
            <person name="Simon A."/>
            <person name="Yun M.H."/>
        </authorList>
    </citation>
    <scope>NUCLEOTIDE SEQUENCE</scope>
    <source>
        <strain evidence="2">20211129_DDA</strain>
        <tissue evidence="2">Liver</tissue>
    </source>
</reference>
<protein>
    <submittedName>
        <fullName evidence="2">Uncharacterized protein</fullName>
    </submittedName>
</protein>
<feature type="region of interest" description="Disordered" evidence="1">
    <location>
        <begin position="276"/>
        <end position="315"/>
    </location>
</feature>
<accession>A0AAV7QXJ0</accession>
<evidence type="ECO:0000313" key="2">
    <source>
        <dbReference type="EMBL" id="KAJ1144187.1"/>
    </source>
</evidence>
<feature type="compositionally biased region" description="Low complexity" evidence="1">
    <location>
        <begin position="290"/>
        <end position="308"/>
    </location>
</feature>
<evidence type="ECO:0000313" key="3">
    <source>
        <dbReference type="Proteomes" id="UP001066276"/>
    </source>
</evidence>
<dbReference type="EMBL" id="JANPWB010000010">
    <property type="protein sequence ID" value="KAJ1144187.1"/>
    <property type="molecule type" value="Genomic_DNA"/>
</dbReference>
<dbReference type="Proteomes" id="UP001066276">
    <property type="component" value="Chromosome 6"/>
</dbReference>
<feature type="compositionally biased region" description="Basic and acidic residues" evidence="1">
    <location>
        <begin position="239"/>
        <end position="252"/>
    </location>
</feature>
<organism evidence="2 3">
    <name type="scientific">Pleurodeles waltl</name>
    <name type="common">Iberian ribbed newt</name>
    <dbReference type="NCBI Taxonomy" id="8319"/>
    <lineage>
        <taxon>Eukaryota</taxon>
        <taxon>Metazoa</taxon>
        <taxon>Chordata</taxon>
        <taxon>Craniata</taxon>
        <taxon>Vertebrata</taxon>
        <taxon>Euteleostomi</taxon>
        <taxon>Amphibia</taxon>
        <taxon>Batrachia</taxon>
        <taxon>Caudata</taxon>
        <taxon>Salamandroidea</taxon>
        <taxon>Salamandridae</taxon>
        <taxon>Pleurodelinae</taxon>
        <taxon>Pleurodeles</taxon>
    </lineage>
</organism>
<comment type="caution">
    <text evidence="2">The sequence shown here is derived from an EMBL/GenBank/DDBJ whole genome shotgun (WGS) entry which is preliminary data.</text>
</comment>
<feature type="region of interest" description="Disordered" evidence="1">
    <location>
        <begin position="204"/>
        <end position="252"/>
    </location>
</feature>
<dbReference type="AlphaFoldDB" id="A0AAV7QXJ0"/>